<dbReference type="InterPro" id="IPR036312">
    <property type="entry name" value="Bifun_inhib/LTP/seed_sf"/>
</dbReference>
<gene>
    <name evidence="8" type="ORF">C3L33_22648</name>
</gene>
<comment type="caution">
    <text evidence="8">The sequence shown here is derived from an EMBL/GenBank/DDBJ whole genome shotgun (WGS) entry which is preliminary data.</text>
</comment>
<dbReference type="Pfam" id="PF00234">
    <property type="entry name" value="Tryp_alpha_amyl"/>
    <property type="match status" value="2"/>
</dbReference>
<evidence type="ECO:0000256" key="2">
    <source>
        <dbReference type="ARBA" id="ARBA00022448"/>
    </source>
</evidence>
<feature type="chain" id="PRO_5025587873" description="Non-specific lipid-transfer protein" evidence="6">
    <location>
        <begin position="24"/>
        <end position="188"/>
    </location>
</feature>
<dbReference type="Gene3D" id="1.10.110.10">
    <property type="entry name" value="Plant lipid-transfer and hydrophobic proteins"/>
    <property type="match status" value="2"/>
</dbReference>
<name>A0A6A4KN00_9ERIC</name>
<dbReference type="PROSITE" id="PS00597">
    <property type="entry name" value="PLANT_LTP"/>
    <property type="match status" value="1"/>
</dbReference>
<evidence type="ECO:0000256" key="5">
    <source>
        <dbReference type="RuleBase" id="RU000628"/>
    </source>
</evidence>
<comment type="function">
    <text evidence="5">Plant non-specific lipid-transfer proteins transfer phospholipids as well as galactolipids across membranes. May play a role in wax or cutin deposition in the cell walls of expanding epidermal cells and certain secretory tissues.</text>
</comment>
<dbReference type="GO" id="GO:0006869">
    <property type="term" value="P:lipid transport"/>
    <property type="evidence" value="ECO:0007669"/>
    <property type="project" value="InterPro"/>
</dbReference>
<evidence type="ECO:0000313" key="8">
    <source>
        <dbReference type="EMBL" id="KAE9445454.1"/>
    </source>
</evidence>
<evidence type="ECO:0000256" key="1">
    <source>
        <dbReference type="ARBA" id="ARBA00009748"/>
    </source>
</evidence>
<dbReference type="PRINTS" id="PR00382">
    <property type="entry name" value="LIPIDTRNSFER"/>
</dbReference>
<dbReference type="InterPro" id="IPR016140">
    <property type="entry name" value="Bifunc_inhib/LTP/seed_store"/>
</dbReference>
<dbReference type="InterPro" id="IPR000528">
    <property type="entry name" value="Plant_nsLTP"/>
</dbReference>
<dbReference type="EMBL" id="QEFC01004151">
    <property type="protein sequence ID" value="KAE9445454.1"/>
    <property type="molecule type" value="Genomic_DNA"/>
</dbReference>
<dbReference type="OrthoDB" id="1890443at2759"/>
<dbReference type="AlphaFoldDB" id="A0A6A4KN00"/>
<feature type="domain" description="Bifunctional inhibitor/plant lipid transfer protein/seed storage helical" evidence="7">
    <location>
        <begin position="112"/>
        <end position="184"/>
    </location>
</feature>
<proteinExistence type="inferred from homology"/>
<dbReference type="FunFam" id="1.10.110.10:FF:000002">
    <property type="entry name" value="Non-specific lipid-transfer protein"/>
    <property type="match status" value="1"/>
</dbReference>
<dbReference type="CDD" id="cd01960">
    <property type="entry name" value="nsLTP1"/>
    <property type="match status" value="2"/>
</dbReference>
<feature type="non-terminal residue" evidence="8">
    <location>
        <position position="1"/>
    </location>
</feature>
<keyword evidence="3 5" id="KW-0446">Lipid-binding</keyword>
<comment type="similarity">
    <text evidence="1 5">Belongs to the plant LTP family.</text>
</comment>
<evidence type="ECO:0000256" key="6">
    <source>
        <dbReference type="SAM" id="SignalP"/>
    </source>
</evidence>
<keyword evidence="6" id="KW-0732">Signal</keyword>
<organism evidence="8">
    <name type="scientific">Rhododendron williamsianum</name>
    <dbReference type="NCBI Taxonomy" id="262921"/>
    <lineage>
        <taxon>Eukaryota</taxon>
        <taxon>Viridiplantae</taxon>
        <taxon>Streptophyta</taxon>
        <taxon>Embryophyta</taxon>
        <taxon>Tracheophyta</taxon>
        <taxon>Spermatophyta</taxon>
        <taxon>Magnoliopsida</taxon>
        <taxon>eudicotyledons</taxon>
        <taxon>Gunneridae</taxon>
        <taxon>Pentapetalae</taxon>
        <taxon>asterids</taxon>
        <taxon>Ericales</taxon>
        <taxon>Ericaceae</taxon>
        <taxon>Ericoideae</taxon>
        <taxon>Rhodoreae</taxon>
        <taxon>Rhododendron</taxon>
    </lineage>
</organism>
<dbReference type="SUPFAM" id="SSF47699">
    <property type="entry name" value="Bifunctional inhibitor/lipid-transfer protein/seed storage 2S albumin"/>
    <property type="match status" value="2"/>
</dbReference>
<reference evidence="8" key="1">
    <citation type="journal article" date="2019" name="Genome Biol. Evol.">
        <title>The Rhododendron genome and chromosomal organization provide insight into shared whole-genome duplications across the heath family (Ericaceae).</title>
        <authorList>
            <person name="Soza V.L."/>
            <person name="Lindsley D."/>
            <person name="Waalkes A."/>
            <person name="Ramage E."/>
            <person name="Patwardhan R.P."/>
            <person name="Burton J.N."/>
            <person name="Adey A."/>
            <person name="Kumar A."/>
            <person name="Qiu R."/>
            <person name="Shendure J."/>
            <person name="Hall B."/>
        </authorList>
    </citation>
    <scope>NUCLEOTIDE SEQUENCE</scope>
    <source>
        <strain evidence="8">RSF 1966-606</strain>
    </source>
</reference>
<dbReference type="GO" id="GO:0008289">
    <property type="term" value="F:lipid binding"/>
    <property type="evidence" value="ECO:0007669"/>
    <property type="project" value="UniProtKB-KW"/>
</dbReference>
<dbReference type="SMART" id="SM00499">
    <property type="entry name" value="AAI"/>
    <property type="match status" value="2"/>
</dbReference>
<evidence type="ECO:0000256" key="3">
    <source>
        <dbReference type="ARBA" id="ARBA00023121"/>
    </source>
</evidence>
<keyword evidence="2 5" id="KW-0813">Transport</keyword>
<feature type="signal peptide" evidence="6">
    <location>
        <begin position="1"/>
        <end position="23"/>
    </location>
</feature>
<sequence length="188" mass="18959">MVNKVACVVVLMCMVVAAPHVEAAISCGQVVSSLTPCISYLRSSGGAVPAPCCNGVKSLNNVAKTTPDRQTACKCIKSAATGISGINYGLVSSLPGKCGVNLPYQISPSTDCSKSSGGAVPAPCCNGVKSLNNVAKTTPDRQTACKCIKSAAAGISGINYGLATSLPGKCGLNLPYQISPSTDCSRVK</sequence>
<accession>A0A6A4KN00</accession>
<evidence type="ECO:0000256" key="4">
    <source>
        <dbReference type="ARBA" id="ARBA00023157"/>
    </source>
</evidence>
<feature type="domain" description="Bifunctional inhibitor/plant lipid transfer protein/seed storage helical" evidence="7">
    <location>
        <begin position="27"/>
        <end position="110"/>
    </location>
</feature>
<evidence type="ECO:0000259" key="7">
    <source>
        <dbReference type="SMART" id="SM00499"/>
    </source>
</evidence>
<dbReference type="PANTHER" id="PTHR33076">
    <property type="entry name" value="NON-SPECIFIC LIPID-TRANSFER PROTEIN 2-RELATED"/>
    <property type="match status" value="1"/>
</dbReference>
<protein>
    <recommendedName>
        <fullName evidence="5">Non-specific lipid-transfer protein</fullName>
    </recommendedName>
</protein>
<keyword evidence="4" id="KW-1015">Disulfide bond</keyword>